<reference evidence="3 4" key="1">
    <citation type="submission" date="2019-11" db="EMBL/GenBank/DDBJ databases">
        <authorList>
            <person name="He Y."/>
        </authorList>
    </citation>
    <scope>NUCLEOTIDE SEQUENCE [LARGE SCALE GENOMIC DNA]</scope>
    <source>
        <strain evidence="3 4">SCSIO 58843</strain>
    </source>
</reference>
<feature type="compositionally biased region" description="Low complexity" evidence="1">
    <location>
        <begin position="20"/>
        <end position="29"/>
    </location>
</feature>
<feature type="transmembrane region" description="Helical" evidence="2">
    <location>
        <begin position="41"/>
        <end position="64"/>
    </location>
</feature>
<keyword evidence="2" id="KW-0472">Membrane</keyword>
<proteinExistence type="predicted"/>
<gene>
    <name evidence="3" type="ORF">GH723_05560</name>
</gene>
<keyword evidence="2" id="KW-1133">Transmembrane helix</keyword>
<evidence type="ECO:0000256" key="2">
    <source>
        <dbReference type="SAM" id="Phobius"/>
    </source>
</evidence>
<dbReference type="KEGG" id="atq:GH723_05560"/>
<evidence type="ECO:0000313" key="4">
    <source>
        <dbReference type="Proteomes" id="UP000334019"/>
    </source>
</evidence>
<sequence>MSDERPQDDTPDDEHREPEVVSGEVVGEPTRARAVAGPPKLASIVGAGAAVLLLNGLLFTLVALPPSLDIDAARCTTARTEIEAANDNDEDYDDVQLDVDDVDDLACDDAVALAEQIPLEDPADVEEGDEVDTVWIPSTGELRFQLTAILAFGFAQVTGGVLVLVRGRRWMRNVSVAAAALGLVFPVFGLASMVAAAFVVYALVFSRQSKELWPR</sequence>
<keyword evidence="4" id="KW-1185">Reference proteome</keyword>
<dbReference type="EMBL" id="CP045851">
    <property type="protein sequence ID" value="QGG94616.1"/>
    <property type="molecule type" value="Genomic_DNA"/>
</dbReference>
<evidence type="ECO:0000313" key="3">
    <source>
        <dbReference type="EMBL" id="QGG94616.1"/>
    </source>
</evidence>
<organism evidence="3 4">
    <name type="scientific">Actinomarinicola tropica</name>
    <dbReference type="NCBI Taxonomy" id="2789776"/>
    <lineage>
        <taxon>Bacteria</taxon>
        <taxon>Bacillati</taxon>
        <taxon>Actinomycetota</taxon>
        <taxon>Acidimicrobiia</taxon>
        <taxon>Acidimicrobiales</taxon>
        <taxon>Iamiaceae</taxon>
        <taxon>Actinomarinicola</taxon>
    </lineage>
</organism>
<feature type="region of interest" description="Disordered" evidence="1">
    <location>
        <begin position="1"/>
        <end position="32"/>
    </location>
</feature>
<evidence type="ECO:0000256" key="1">
    <source>
        <dbReference type="SAM" id="MobiDB-lite"/>
    </source>
</evidence>
<feature type="compositionally biased region" description="Basic and acidic residues" evidence="1">
    <location>
        <begin position="1"/>
        <end position="19"/>
    </location>
</feature>
<dbReference type="Proteomes" id="UP000334019">
    <property type="component" value="Chromosome"/>
</dbReference>
<protein>
    <submittedName>
        <fullName evidence="3">Uncharacterized protein</fullName>
    </submittedName>
</protein>
<name>A0A5Q2RJP5_9ACTN</name>
<feature type="transmembrane region" description="Helical" evidence="2">
    <location>
        <begin position="144"/>
        <end position="165"/>
    </location>
</feature>
<keyword evidence="2" id="KW-0812">Transmembrane</keyword>
<dbReference type="RefSeq" id="WP_153758722.1">
    <property type="nucleotide sequence ID" value="NZ_CP045851.1"/>
</dbReference>
<accession>A0A5Q2RJP5</accession>
<feature type="transmembrane region" description="Helical" evidence="2">
    <location>
        <begin position="177"/>
        <end position="204"/>
    </location>
</feature>
<dbReference type="AlphaFoldDB" id="A0A5Q2RJP5"/>